<feature type="compositionally biased region" description="Polar residues" evidence="1">
    <location>
        <begin position="335"/>
        <end position="362"/>
    </location>
</feature>
<dbReference type="VEuPathDB" id="TrichDB:TVAG_227580"/>
<dbReference type="EMBL" id="DS113469">
    <property type="protein sequence ID" value="EAY04641.1"/>
    <property type="molecule type" value="Genomic_DNA"/>
</dbReference>
<dbReference type="KEGG" id="tva:4762504"/>
<feature type="compositionally biased region" description="Basic and acidic residues" evidence="1">
    <location>
        <begin position="216"/>
        <end position="225"/>
    </location>
</feature>
<feature type="region of interest" description="Disordered" evidence="1">
    <location>
        <begin position="435"/>
        <end position="479"/>
    </location>
</feature>
<sequence>MSSYYEYSEASTMPKEDKFVEGMYLKTIARKISEGAKKRVKPNLYKPPPDPPAFRMALDFVSSWLAVRNLDITLDLANYESNKLVKIDRHRPDYVARNLDLKRHKGVIRQLLKLKQEQKAENPTVKSRAIPSKKERENPLLQSSDDSEFSENSIVEEAEAKREEFYQHNQKHHHSKHHHHSQAPVVEPPKERDISEDDTFTQSSDEEQPQVWDPHYGLDKEKRNALQESLARKASRKSSKKPSSSQKKESEPPQSSYSYYSYGDTYSYTQTEKNSRRHEPRREKRPPTYSENSYSYGDTYTYSYSIPGSYYSTYTYTESNNNQPPPKVAPKPQPSTHSRSKYQSFTSPQGSAAQTPSYSTKIDTTDEKKPKSREIQLQIQPQRQQPPSGYSYTSYSYAYSNNSTAIRQAAEKSWTSILKDNDSVVRLTKSPFENSGNRVNAGSGEQPIYAYPPPPEAVQQQQPVYHPPVQRQIRAEQDSPDFLANFNKNEVDNTDVGTTDILRAYANAPTPGNAPDSPNDFFRQKKSGSSKASSSKRKGSSSRKSKGSVQEVVLD</sequence>
<accession>A2ERR0</accession>
<feature type="compositionally biased region" description="Low complexity" evidence="1">
    <location>
        <begin position="252"/>
        <end position="270"/>
    </location>
</feature>
<dbReference type="RefSeq" id="XP_001316864.1">
    <property type="nucleotide sequence ID" value="XM_001316829.1"/>
</dbReference>
<dbReference type="VEuPathDB" id="TrichDB:TVAGG3_0182730"/>
<name>A2ERR0_TRIV3</name>
<feature type="region of interest" description="Disordered" evidence="1">
    <location>
        <begin position="166"/>
        <end position="299"/>
    </location>
</feature>
<reference evidence="2" key="2">
    <citation type="journal article" date="2007" name="Science">
        <title>Draft genome sequence of the sexually transmitted pathogen Trichomonas vaginalis.</title>
        <authorList>
            <person name="Carlton J.M."/>
            <person name="Hirt R.P."/>
            <person name="Silva J.C."/>
            <person name="Delcher A.L."/>
            <person name="Schatz M."/>
            <person name="Zhao Q."/>
            <person name="Wortman J.R."/>
            <person name="Bidwell S.L."/>
            <person name="Alsmark U.C.M."/>
            <person name="Besteiro S."/>
            <person name="Sicheritz-Ponten T."/>
            <person name="Noel C.J."/>
            <person name="Dacks J.B."/>
            <person name="Foster P.G."/>
            <person name="Simillion C."/>
            <person name="Van de Peer Y."/>
            <person name="Miranda-Saavedra D."/>
            <person name="Barton G.J."/>
            <person name="Westrop G.D."/>
            <person name="Mueller S."/>
            <person name="Dessi D."/>
            <person name="Fiori P.L."/>
            <person name="Ren Q."/>
            <person name="Paulsen I."/>
            <person name="Zhang H."/>
            <person name="Bastida-Corcuera F.D."/>
            <person name="Simoes-Barbosa A."/>
            <person name="Brown M.T."/>
            <person name="Hayes R.D."/>
            <person name="Mukherjee M."/>
            <person name="Okumura C.Y."/>
            <person name="Schneider R."/>
            <person name="Smith A.J."/>
            <person name="Vanacova S."/>
            <person name="Villalvazo M."/>
            <person name="Haas B.J."/>
            <person name="Pertea M."/>
            <person name="Feldblyum T.V."/>
            <person name="Utterback T.R."/>
            <person name="Shu C.L."/>
            <person name="Osoegawa K."/>
            <person name="de Jong P.J."/>
            <person name="Hrdy I."/>
            <person name="Horvathova L."/>
            <person name="Zubacova Z."/>
            <person name="Dolezal P."/>
            <person name="Malik S.B."/>
            <person name="Logsdon J.M. Jr."/>
            <person name="Henze K."/>
            <person name="Gupta A."/>
            <person name="Wang C.C."/>
            <person name="Dunne R.L."/>
            <person name="Upcroft J.A."/>
            <person name="Upcroft P."/>
            <person name="White O."/>
            <person name="Salzberg S.L."/>
            <person name="Tang P."/>
            <person name="Chiu C.-H."/>
            <person name="Lee Y.-S."/>
            <person name="Embley T.M."/>
            <person name="Coombs G.H."/>
            <person name="Mottram J.C."/>
            <person name="Tachezy J."/>
            <person name="Fraser-Liggett C.M."/>
            <person name="Johnson P.J."/>
        </authorList>
    </citation>
    <scope>NUCLEOTIDE SEQUENCE [LARGE SCALE GENOMIC DNA]</scope>
    <source>
        <strain evidence="2">G3</strain>
    </source>
</reference>
<reference evidence="2" key="1">
    <citation type="submission" date="2006-10" db="EMBL/GenBank/DDBJ databases">
        <authorList>
            <person name="Amadeo P."/>
            <person name="Zhao Q."/>
            <person name="Wortman J."/>
            <person name="Fraser-Liggett C."/>
            <person name="Carlton J."/>
        </authorList>
    </citation>
    <scope>NUCLEOTIDE SEQUENCE</scope>
    <source>
        <strain evidence="2">G3</strain>
    </source>
</reference>
<feature type="region of interest" description="Disordered" evidence="1">
    <location>
        <begin position="114"/>
        <end position="154"/>
    </location>
</feature>
<feature type="region of interest" description="Disordered" evidence="1">
    <location>
        <begin position="311"/>
        <end position="391"/>
    </location>
</feature>
<evidence type="ECO:0000256" key="1">
    <source>
        <dbReference type="SAM" id="MobiDB-lite"/>
    </source>
</evidence>
<feature type="compositionally biased region" description="Low complexity" evidence="1">
    <location>
        <begin position="375"/>
        <end position="391"/>
    </location>
</feature>
<proteinExistence type="predicted"/>
<feature type="compositionally biased region" description="Low complexity" evidence="1">
    <location>
        <begin position="457"/>
        <end position="472"/>
    </location>
</feature>
<feature type="region of interest" description="Disordered" evidence="1">
    <location>
        <begin position="503"/>
        <end position="555"/>
    </location>
</feature>
<feature type="compositionally biased region" description="Basic residues" evidence="1">
    <location>
        <begin position="169"/>
        <end position="181"/>
    </location>
</feature>
<dbReference type="InParanoid" id="A2ERR0"/>
<organism evidence="2 3">
    <name type="scientific">Trichomonas vaginalis (strain ATCC PRA-98 / G3)</name>
    <dbReference type="NCBI Taxonomy" id="412133"/>
    <lineage>
        <taxon>Eukaryota</taxon>
        <taxon>Metamonada</taxon>
        <taxon>Parabasalia</taxon>
        <taxon>Trichomonadida</taxon>
        <taxon>Trichomonadidae</taxon>
        <taxon>Trichomonas</taxon>
    </lineage>
</organism>
<feature type="compositionally biased region" description="Acidic residues" evidence="1">
    <location>
        <begin position="145"/>
        <end position="154"/>
    </location>
</feature>
<keyword evidence="3" id="KW-1185">Reference proteome</keyword>
<feature type="compositionally biased region" description="Acidic residues" evidence="1">
    <location>
        <begin position="194"/>
        <end position="208"/>
    </location>
</feature>
<feature type="compositionally biased region" description="Basic and acidic residues" evidence="1">
    <location>
        <begin position="363"/>
        <end position="374"/>
    </location>
</feature>
<feature type="compositionally biased region" description="Basic residues" evidence="1">
    <location>
        <begin position="524"/>
        <end position="546"/>
    </location>
</feature>
<evidence type="ECO:0000313" key="3">
    <source>
        <dbReference type="Proteomes" id="UP000001542"/>
    </source>
</evidence>
<feature type="compositionally biased region" description="Low complexity" evidence="1">
    <location>
        <begin position="311"/>
        <end position="322"/>
    </location>
</feature>
<feature type="compositionally biased region" description="Pro residues" evidence="1">
    <location>
        <begin position="323"/>
        <end position="333"/>
    </location>
</feature>
<protein>
    <submittedName>
        <fullName evidence="2">Uncharacterized protein</fullName>
    </submittedName>
</protein>
<evidence type="ECO:0000313" key="2">
    <source>
        <dbReference type="EMBL" id="EAY04641.1"/>
    </source>
</evidence>
<gene>
    <name evidence="2" type="ORF">TVAG_227580</name>
</gene>
<dbReference type="AlphaFoldDB" id="A2ERR0"/>
<dbReference type="Proteomes" id="UP000001542">
    <property type="component" value="Unassembled WGS sequence"/>
</dbReference>